<feature type="region of interest" description="Disordered" evidence="1">
    <location>
        <begin position="261"/>
        <end position="284"/>
    </location>
</feature>
<accession>A0AAD7C1P0</accession>
<dbReference type="AlphaFoldDB" id="A0AAD7C1P0"/>
<evidence type="ECO:0000313" key="2">
    <source>
        <dbReference type="EMBL" id="KAJ7636755.1"/>
    </source>
</evidence>
<reference evidence="2" key="1">
    <citation type="submission" date="2023-03" db="EMBL/GenBank/DDBJ databases">
        <title>Massive genome expansion in bonnet fungi (Mycena s.s.) driven by repeated elements and novel gene families across ecological guilds.</title>
        <authorList>
            <consortium name="Lawrence Berkeley National Laboratory"/>
            <person name="Harder C.B."/>
            <person name="Miyauchi S."/>
            <person name="Viragh M."/>
            <person name="Kuo A."/>
            <person name="Thoen E."/>
            <person name="Andreopoulos B."/>
            <person name="Lu D."/>
            <person name="Skrede I."/>
            <person name="Drula E."/>
            <person name="Henrissat B."/>
            <person name="Morin E."/>
            <person name="Kohler A."/>
            <person name="Barry K."/>
            <person name="LaButti K."/>
            <person name="Morin E."/>
            <person name="Salamov A."/>
            <person name="Lipzen A."/>
            <person name="Mereny Z."/>
            <person name="Hegedus B."/>
            <person name="Baldrian P."/>
            <person name="Stursova M."/>
            <person name="Weitz H."/>
            <person name="Taylor A."/>
            <person name="Grigoriev I.V."/>
            <person name="Nagy L.G."/>
            <person name="Martin F."/>
            <person name="Kauserud H."/>
        </authorList>
    </citation>
    <scope>NUCLEOTIDE SEQUENCE</scope>
    <source>
        <strain evidence="2">9284</strain>
    </source>
</reference>
<evidence type="ECO:0000256" key="1">
    <source>
        <dbReference type="SAM" id="MobiDB-lite"/>
    </source>
</evidence>
<proteinExistence type="predicted"/>
<comment type="caution">
    <text evidence="2">The sequence shown here is derived from an EMBL/GenBank/DDBJ whole genome shotgun (WGS) entry which is preliminary data.</text>
</comment>
<name>A0AAD7C1P0_9AGAR</name>
<gene>
    <name evidence="2" type="ORF">FB45DRAFT_449570</name>
</gene>
<organism evidence="2 3">
    <name type="scientific">Roridomyces roridus</name>
    <dbReference type="NCBI Taxonomy" id="1738132"/>
    <lineage>
        <taxon>Eukaryota</taxon>
        <taxon>Fungi</taxon>
        <taxon>Dikarya</taxon>
        <taxon>Basidiomycota</taxon>
        <taxon>Agaricomycotina</taxon>
        <taxon>Agaricomycetes</taxon>
        <taxon>Agaricomycetidae</taxon>
        <taxon>Agaricales</taxon>
        <taxon>Marasmiineae</taxon>
        <taxon>Mycenaceae</taxon>
        <taxon>Roridomyces</taxon>
    </lineage>
</organism>
<protein>
    <submittedName>
        <fullName evidence="2">Uncharacterized protein</fullName>
    </submittedName>
</protein>
<evidence type="ECO:0000313" key="3">
    <source>
        <dbReference type="Proteomes" id="UP001221142"/>
    </source>
</evidence>
<dbReference type="Proteomes" id="UP001221142">
    <property type="component" value="Unassembled WGS sequence"/>
</dbReference>
<dbReference type="EMBL" id="JARKIF010000006">
    <property type="protein sequence ID" value="KAJ7636755.1"/>
    <property type="molecule type" value="Genomic_DNA"/>
</dbReference>
<sequence length="284" mass="31262">MPCLGTAETPARDLSSFLLRALRQIQSLRLAPPRLALDLFHLLHLAEEGDWPSQHPLHSNTQAVHDLVPLLGVHFGRDFSPRWQSPPLLARPGERRPGILSLTLSSRKSMQICPYPLIGPVGAAGCRRFPCGDFGLAKPWTLRMKSCGAGGLAGRWKCVSATCTDAGVPAVHERAAVNSLVLAQIDRRHDRYVDMEIDIWDGRQDSWLITPLGKGKPNCTNGAMGHHVLPLQKCFLVLLVRPSSPNSNRNNLFRFYLGVPDTPPRTPMQPPSKPSSTPAPHPPY</sequence>
<keyword evidence="3" id="KW-1185">Reference proteome</keyword>